<comment type="caution">
    <text evidence="3">The sequence shown here is derived from an EMBL/GenBank/DDBJ whole genome shotgun (WGS) entry which is preliminary data.</text>
</comment>
<evidence type="ECO:0000256" key="2">
    <source>
        <dbReference type="SAM" id="Phobius"/>
    </source>
</evidence>
<name>A0A4Q9V1D8_9ACTO</name>
<gene>
    <name evidence="3" type="ORF">EZJ44_03140</name>
</gene>
<evidence type="ECO:0000313" key="4">
    <source>
        <dbReference type="Proteomes" id="UP000293036"/>
    </source>
</evidence>
<accession>A0A4Q9V1D8</accession>
<sequence>MEPITLGQIAGIIAALAFLVLVYFSIRPLMKLGRVLDRMAESLRELTEHTLPAIDEAAKTVAEANYQVKKLDAITDAAARTSEDISAMTTLVTSTVGAPFLAVRRGAEKVKGAFGMSNSNAAANVPDLGSKPYNAPETNETSGSSS</sequence>
<dbReference type="EMBL" id="SJDT01000002">
    <property type="protein sequence ID" value="TBW22906.1"/>
    <property type="molecule type" value="Genomic_DNA"/>
</dbReference>
<keyword evidence="2" id="KW-1133">Transmembrane helix</keyword>
<dbReference type="Proteomes" id="UP000293036">
    <property type="component" value="Unassembled WGS sequence"/>
</dbReference>
<keyword evidence="2" id="KW-0472">Membrane</keyword>
<feature type="transmembrane region" description="Helical" evidence="2">
    <location>
        <begin position="6"/>
        <end position="26"/>
    </location>
</feature>
<dbReference type="RefSeq" id="WP_131280015.1">
    <property type="nucleotide sequence ID" value="NZ_JBHSLR010000009.1"/>
</dbReference>
<proteinExistence type="predicted"/>
<organism evidence="3 4">
    <name type="scientific">Arcanobacterium bovis</name>
    <dbReference type="NCBI Taxonomy" id="2529275"/>
    <lineage>
        <taxon>Bacteria</taxon>
        <taxon>Bacillati</taxon>
        <taxon>Actinomycetota</taxon>
        <taxon>Actinomycetes</taxon>
        <taxon>Actinomycetales</taxon>
        <taxon>Actinomycetaceae</taxon>
        <taxon>Arcanobacterium</taxon>
    </lineage>
</organism>
<dbReference type="AlphaFoldDB" id="A0A4Q9V1D8"/>
<dbReference type="InterPro" id="IPR009293">
    <property type="entry name" value="UPF0478"/>
</dbReference>
<evidence type="ECO:0000256" key="1">
    <source>
        <dbReference type="SAM" id="MobiDB-lite"/>
    </source>
</evidence>
<evidence type="ECO:0000313" key="3">
    <source>
        <dbReference type="EMBL" id="TBW22906.1"/>
    </source>
</evidence>
<keyword evidence="4" id="KW-1185">Reference proteome</keyword>
<protein>
    <submittedName>
        <fullName evidence="3">DUF948 domain-containing protein</fullName>
    </submittedName>
</protein>
<feature type="compositionally biased region" description="Polar residues" evidence="1">
    <location>
        <begin position="136"/>
        <end position="146"/>
    </location>
</feature>
<feature type="region of interest" description="Disordered" evidence="1">
    <location>
        <begin position="119"/>
        <end position="146"/>
    </location>
</feature>
<keyword evidence="2" id="KW-0812">Transmembrane</keyword>
<reference evidence="3 4" key="1">
    <citation type="submission" date="2019-02" db="EMBL/GenBank/DDBJ databases">
        <title>Arcanobacterium bovis sp. nov., isolated from the milk of a cow with mastitis.</title>
        <authorList>
            <person name="Sammra O."/>
            <person name="Foster G."/>
            <person name="Hassan A."/>
            <person name="Alssahen M."/>
            <person name="Laemmler C."/>
            <person name="Borowiak M."/>
            <person name="Malorny B."/>
            <person name="Abdulmawjood A."/>
        </authorList>
    </citation>
    <scope>NUCLEOTIDE SEQUENCE [LARGE SCALE GENOMIC DNA]</scope>
    <source>
        <strain evidence="3 4">C605018/01/1</strain>
    </source>
</reference>
<dbReference type="OrthoDB" id="3237344at2"/>
<dbReference type="Pfam" id="PF06103">
    <property type="entry name" value="DUF948"/>
    <property type="match status" value="1"/>
</dbReference>